<dbReference type="AlphaFoldDB" id="A0AAE0QSV8"/>
<evidence type="ECO:0000256" key="1">
    <source>
        <dbReference type="SAM" id="Phobius"/>
    </source>
</evidence>
<evidence type="ECO:0000313" key="3">
    <source>
        <dbReference type="EMBL" id="KAK3531319.1"/>
    </source>
</evidence>
<gene>
    <name evidence="3" type="ORF">QTP70_016289</name>
</gene>
<dbReference type="SMART" id="SM00642">
    <property type="entry name" value="Aamy"/>
    <property type="match status" value="1"/>
</dbReference>
<dbReference type="Pfam" id="PF16028">
    <property type="entry name" value="SLC3A2_N"/>
    <property type="match status" value="1"/>
</dbReference>
<accession>A0AAE0QSV8</accession>
<comment type="caution">
    <text evidence="3">The sequence shown here is derived from an EMBL/GenBank/DDBJ whole genome shotgun (WGS) entry which is preliminary data.</text>
</comment>
<dbReference type="Gene3D" id="2.60.40.1180">
    <property type="entry name" value="Golgi alpha-mannosidase II"/>
    <property type="match status" value="1"/>
</dbReference>
<dbReference type="GO" id="GO:0005975">
    <property type="term" value="P:carbohydrate metabolic process"/>
    <property type="evidence" value="ECO:0007669"/>
    <property type="project" value="InterPro"/>
</dbReference>
<dbReference type="GO" id="GO:0015823">
    <property type="term" value="P:phenylalanine transport"/>
    <property type="evidence" value="ECO:0007669"/>
    <property type="project" value="TreeGrafter"/>
</dbReference>
<dbReference type="GO" id="GO:0015180">
    <property type="term" value="F:L-alanine transmembrane transporter activity"/>
    <property type="evidence" value="ECO:0007669"/>
    <property type="project" value="TreeGrafter"/>
</dbReference>
<proteinExistence type="predicted"/>
<keyword evidence="1" id="KW-0812">Transmembrane</keyword>
<organism evidence="3 4">
    <name type="scientific">Hemibagrus guttatus</name>
    <dbReference type="NCBI Taxonomy" id="175788"/>
    <lineage>
        <taxon>Eukaryota</taxon>
        <taxon>Metazoa</taxon>
        <taxon>Chordata</taxon>
        <taxon>Craniata</taxon>
        <taxon>Vertebrata</taxon>
        <taxon>Euteleostomi</taxon>
        <taxon>Actinopterygii</taxon>
        <taxon>Neopterygii</taxon>
        <taxon>Teleostei</taxon>
        <taxon>Ostariophysi</taxon>
        <taxon>Siluriformes</taxon>
        <taxon>Bagridae</taxon>
        <taxon>Hemibagrus</taxon>
    </lineage>
</organism>
<evidence type="ECO:0000259" key="2">
    <source>
        <dbReference type="SMART" id="SM00642"/>
    </source>
</evidence>
<dbReference type="GO" id="GO:1904273">
    <property type="term" value="P:L-alanine import across plasma membrane"/>
    <property type="evidence" value="ECO:0007669"/>
    <property type="project" value="TreeGrafter"/>
</dbReference>
<dbReference type="InterPro" id="IPR031984">
    <property type="entry name" value="SLC3A2_N"/>
</dbReference>
<keyword evidence="1" id="KW-1133">Transmembrane helix</keyword>
<dbReference type="Gene3D" id="3.20.20.80">
    <property type="entry name" value="Glycosidases"/>
    <property type="match status" value="2"/>
</dbReference>
<dbReference type="Pfam" id="PF00128">
    <property type="entry name" value="Alpha-amylase"/>
    <property type="match status" value="1"/>
</dbReference>
<dbReference type="GO" id="GO:1903801">
    <property type="term" value="P:L-leucine import across plasma membrane"/>
    <property type="evidence" value="ECO:0007669"/>
    <property type="project" value="TreeGrafter"/>
</dbReference>
<name>A0AAE0QSV8_9TELE</name>
<dbReference type="Proteomes" id="UP001274896">
    <property type="component" value="Unassembled WGS sequence"/>
</dbReference>
<dbReference type="SUPFAM" id="SSF51445">
    <property type="entry name" value="(Trans)glycosidases"/>
    <property type="match status" value="1"/>
</dbReference>
<sequence>MLSKVEAGTDYGSMIGPGLAVNLGASETLPLLIPEDEPELNYLKPLTRSELEAVAGGPGWKKVRSRLVLLFWVGWLTILAIAITVIVQSPRPVAPHLPWWGKELFYRLQPALFMDADSTESGAISKVSEKLPYLKSLGVGVMILEGLFSPKDSLINMTQIDPRLGTLPEFHQFITNSHTAGRFYLNTINIFCAVNYSVLIGKNSRDDRPLLSLWCKYNVTLTAINSGMRVILDLCNNKAEILSNASDYVQDSLRYWLEQGVSGFEICNTDTAFTEKTLQKWRKMVKEFNTGGNERIIMLRERSDSVSGLNISESAINSSTVELVSRSLIPPSSHPLSASEVAEAIESMLKTLHGERPSWRVDGPVAWNLQKVVMVLMMTLPGTPVISYGDEISQAPNPHQPMRSTTLFHSLSHTRSHEEALLYGTFTFLTFNTTSLNFGSTNSTNSTAMPPLAFLRSWGCIHFLVLFNLGSESHNLDYNWTLSLLENGMVVTSTGLDRVGQVTLQSITLQPHEAIVIKLFETDPDF</sequence>
<dbReference type="GO" id="GO:0015190">
    <property type="term" value="F:L-leucine transmembrane transporter activity"/>
    <property type="evidence" value="ECO:0007669"/>
    <property type="project" value="TreeGrafter"/>
</dbReference>
<feature type="domain" description="Glycosyl hydrolase family 13 catalytic" evidence="2">
    <location>
        <begin position="107"/>
        <end position="415"/>
    </location>
</feature>
<dbReference type="PANTHER" id="PTHR46673:SF2">
    <property type="entry name" value="4F2 CELL-SURFACE ANTIGEN HEAVY CHAIN-LIKE"/>
    <property type="match status" value="1"/>
</dbReference>
<dbReference type="EMBL" id="JAUCMX010000011">
    <property type="protein sequence ID" value="KAK3531319.1"/>
    <property type="molecule type" value="Genomic_DNA"/>
</dbReference>
<dbReference type="InterPro" id="IPR013780">
    <property type="entry name" value="Glyco_hydro_b"/>
</dbReference>
<feature type="transmembrane region" description="Helical" evidence="1">
    <location>
        <begin position="67"/>
        <end position="87"/>
    </location>
</feature>
<dbReference type="InterPro" id="IPR017853">
    <property type="entry name" value="GH"/>
</dbReference>
<dbReference type="GO" id="GO:0015173">
    <property type="term" value="F:aromatic amino acid transmembrane transporter activity"/>
    <property type="evidence" value="ECO:0007669"/>
    <property type="project" value="TreeGrafter"/>
</dbReference>
<dbReference type="InterPro" id="IPR006047">
    <property type="entry name" value="GH13_cat_dom"/>
</dbReference>
<keyword evidence="4" id="KW-1185">Reference proteome</keyword>
<keyword evidence="1" id="KW-0472">Membrane</keyword>
<dbReference type="InterPro" id="IPR042280">
    <property type="entry name" value="SLC3A2"/>
</dbReference>
<evidence type="ECO:0000313" key="4">
    <source>
        <dbReference type="Proteomes" id="UP001274896"/>
    </source>
</evidence>
<reference evidence="3" key="1">
    <citation type="submission" date="2023-06" db="EMBL/GenBank/DDBJ databases">
        <title>Male Hemibagrus guttatus genome.</title>
        <authorList>
            <person name="Bian C."/>
        </authorList>
    </citation>
    <scope>NUCLEOTIDE SEQUENCE</scope>
    <source>
        <strain evidence="3">Male_cb2023</strain>
        <tissue evidence="3">Muscle</tissue>
    </source>
</reference>
<protein>
    <recommendedName>
        <fullName evidence="2">Glycosyl hydrolase family 13 catalytic domain-containing protein</fullName>
    </recommendedName>
</protein>
<dbReference type="PANTHER" id="PTHR46673">
    <property type="entry name" value="4F2 CELL-SURFACE ANTIGEN HEAVY CHAIN"/>
    <property type="match status" value="1"/>
</dbReference>
<dbReference type="GO" id="GO:0016323">
    <property type="term" value="C:basolateral plasma membrane"/>
    <property type="evidence" value="ECO:0007669"/>
    <property type="project" value="TreeGrafter"/>
</dbReference>
<dbReference type="GO" id="GO:0016324">
    <property type="term" value="C:apical plasma membrane"/>
    <property type="evidence" value="ECO:0007669"/>
    <property type="project" value="TreeGrafter"/>
</dbReference>